<accession>A0A3N4VSN4</accession>
<reference evidence="1 2" key="1">
    <citation type="submission" date="2018-11" db="EMBL/GenBank/DDBJ databases">
        <title>Genomic Encyclopedia of Type Strains, Phase IV (KMG-IV): sequencing the most valuable type-strain genomes for metagenomic binning, comparative biology and taxonomic classification.</title>
        <authorList>
            <person name="Goeker M."/>
        </authorList>
    </citation>
    <scope>NUCLEOTIDE SEQUENCE [LARGE SCALE GENOMIC DNA]</scope>
    <source>
        <strain evidence="1 2">DSM 27238</strain>
    </source>
</reference>
<protein>
    <submittedName>
        <fullName evidence="1">Uncharacterized protein</fullName>
    </submittedName>
</protein>
<organism evidence="1 2">
    <name type="scientific">Vespertiliibacter pulmonis</name>
    <dbReference type="NCBI Taxonomy" id="1443036"/>
    <lineage>
        <taxon>Bacteria</taxon>
        <taxon>Pseudomonadati</taxon>
        <taxon>Pseudomonadota</taxon>
        <taxon>Gammaproteobacteria</taxon>
        <taxon>Pasteurellales</taxon>
        <taxon>Pasteurellaceae</taxon>
        <taxon>Vespertiliibacter</taxon>
    </lineage>
</organism>
<dbReference type="AlphaFoldDB" id="A0A3N4VSN4"/>
<dbReference type="RefSeq" id="WP_124210600.1">
    <property type="nucleotide sequence ID" value="NZ_CP016615.1"/>
</dbReference>
<sequence length="96" mass="11563">MKLSELPLWVQMCLPNYPDDELRELRFELSQNEHLKTVLEQFLHSQWCYWNSKARTELNEEMRKEYQHSAHTIAELTGLIFRPDKPQQTTESLPFV</sequence>
<comment type="caution">
    <text evidence="1">The sequence shown here is derived from an EMBL/GenBank/DDBJ whole genome shotgun (WGS) entry which is preliminary data.</text>
</comment>
<dbReference type="OrthoDB" id="5690393at2"/>
<dbReference type="Proteomes" id="UP000281691">
    <property type="component" value="Unassembled WGS sequence"/>
</dbReference>
<gene>
    <name evidence="1" type="ORF">EDC46_0429</name>
</gene>
<name>A0A3N4VSN4_9PAST</name>
<dbReference type="EMBL" id="RKQP01000001">
    <property type="protein sequence ID" value="RPE86038.1"/>
    <property type="molecule type" value="Genomic_DNA"/>
</dbReference>
<evidence type="ECO:0000313" key="2">
    <source>
        <dbReference type="Proteomes" id="UP000281691"/>
    </source>
</evidence>
<evidence type="ECO:0000313" key="1">
    <source>
        <dbReference type="EMBL" id="RPE86038.1"/>
    </source>
</evidence>
<proteinExistence type="predicted"/>
<keyword evidence="2" id="KW-1185">Reference proteome</keyword>